<dbReference type="GO" id="GO:0005525">
    <property type="term" value="F:GTP binding"/>
    <property type="evidence" value="ECO:0007669"/>
    <property type="project" value="UniProtKB-KW"/>
</dbReference>
<dbReference type="PANTHER" id="PTHR10903">
    <property type="entry name" value="GTPASE, IMAP FAMILY MEMBER-RELATED"/>
    <property type="match status" value="1"/>
</dbReference>
<evidence type="ECO:0000256" key="4">
    <source>
        <dbReference type="SAM" id="Coils"/>
    </source>
</evidence>
<sequence>MRKDAERKLQEREHKYREAHRSDSGLFMQALEGAGYVIGTAVVKVVDAFNGAFNYFGRTVADSETRHCSQKKSEDIGITENERRILLIGRTGVGKSTTGNTILGEDVFVADTSGESVTRKTEYARSLRYGRNLLVVDTPGLFDTSIPNNQTMKEIAQCYSQTAPGLHAIIFVTEIGRFTQQEKDTFDFFLTHLGKEVIDYMIVAFTGKDRLDHKKRTIKQFVSNLKDESALRWLLKRTEYRYTAFGYGGDRADREAEVIELLEMIDNLVKENEGSYYTNDMYKRNEKLLKERWEEEKRKETEKLETEIQSAKKSAQNEFEEKQKELEKKFENQKIEHENNMQKLNAKFNEQESDIEKIKNKNKQDLEEMRREIEQREMALTVRRIETERDIEIRLREEAERKLFNKEMTFREEHRSDSGFLASSHVNRKGYRIN</sequence>
<dbReference type="InterPro" id="IPR027417">
    <property type="entry name" value="P-loop_NTPase"/>
</dbReference>
<dbReference type="PROSITE" id="PS51720">
    <property type="entry name" value="G_AIG1"/>
    <property type="match status" value="1"/>
</dbReference>
<evidence type="ECO:0000256" key="2">
    <source>
        <dbReference type="ARBA" id="ARBA00022741"/>
    </source>
</evidence>
<dbReference type="PANTHER" id="PTHR10903:SF170">
    <property type="entry name" value="GTPASE IMAP FAMILY MEMBER 7"/>
    <property type="match status" value="1"/>
</dbReference>
<dbReference type="FunFam" id="3.40.50.300:FF:000366">
    <property type="entry name" value="GTPase, IMAP family member 2"/>
    <property type="match status" value="1"/>
</dbReference>
<accession>A0A8S3TTQ7</accession>
<keyword evidence="4" id="KW-0175">Coiled coil</keyword>
<organism evidence="6 7">
    <name type="scientific">Mytilus edulis</name>
    <name type="common">Blue mussel</name>
    <dbReference type="NCBI Taxonomy" id="6550"/>
    <lineage>
        <taxon>Eukaryota</taxon>
        <taxon>Metazoa</taxon>
        <taxon>Spiralia</taxon>
        <taxon>Lophotrochozoa</taxon>
        <taxon>Mollusca</taxon>
        <taxon>Bivalvia</taxon>
        <taxon>Autobranchia</taxon>
        <taxon>Pteriomorphia</taxon>
        <taxon>Mytilida</taxon>
        <taxon>Mytiloidea</taxon>
        <taxon>Mytilidae</taxon>
        <taxon>Mytilinae</taxon>
        <taxon>Mytilus</taxon>
    </lineage>
</organism>
<keyword evidence="7" id="KW-1185">Reference proteome</keyword>
<evidence type="ECO:0000313" key="7">
    <source>
        <dbReference type="Proteomes" id="UP000683360"/>
    </source>
</evidence>
<dbReference type="AlphaFoldDB" id="A0A8S3TTQ7"/>
<feature type="domain" description="AIG1-type G" evidence="5">
    <location>
        <begin position="80"/>
        <end position="286"/>
    </location>
</feature>
<evidence type="ECO:0000313" key="6">
    <source>
        <dbReference type="EMBL" id="CAG2233077.1"/>
    </source>
</evidence>
<dbReference type="SUPFAM" id="SSF52540">
    <property type="entry name" value="P-loop containing nucleoside triphosphate hydrolases"/>
    <property type="match status" value="1"/>
</dbReference>
<gene>
    <name evidence="6" type="ORF">MEDL_45767</name>
</gene>
<dbReference type="OrthoDB" id="431287at2759"/>
<feature type="coiled-coil region" evidence="4">
    <location>
        <begin position="283"/>
        <end position="402"/>
    </location>
</feature>
<reference evidence="6" key="1">
    <citation type="submission" date="2021-03" db="EMBL/GenBank/DDBJ databases">
        <authorList>
            <person name="Bekaert M."/>
        </authorList>
    </citation>
    <scope>NUCLEOTIDE SEQUENCE</scope>
</reference>
<dbReference type="Gene3D" id="3.40.50.300">
    <property type="entry name" value="P-loop containing nucleotide triphosphate hydrolases"/>
    <property type="match status" value="1"/>
</dbReference>
<evidence type="ECO:0000259" key="5">
    <source>
        <dbReference type="PROSITE" id="PS51720"/>
    </source>
</evidence>
<dbReference type="Proteomes" id="UP000683360">
    <property type="component" value="Unassembled WGS sequence"/>
</dbReference>
<evidence type="ECO:0000256" key="1">
    <source>
        <dbReference type="ARBA" id="ARBA00008535"/>
    </source>
</evidence>
<dbReference type="InterPro" id="IPR045058">
    <property type="entry name" value="GIMA/IAN/Toc"/>
</dbReference>
<keyword evidence="2" id="KW-0547">Nucleotide-binding</keyword>
<proteinExistence type="inferred from homology"/>
<name>A0A8S3TTQ7_MYTED</name>
<dbReference type="EMBL" id="CAJPWZ010002199">
    <property type="protein sequence ID" value="CAG2233077.1"/>
    <property type="molecule type" value="Genomic_DNA"/>
</dbReference>
<evidence type="ECO:0000256" key="3">
    <source>
        <dbReference type="ARBA" id="ARBA00023134"/>
    </source>
</evidence>
<comment type="caution">
    <text evidence="6">The sequence shown here is derived from an EMBL/GenBank/DDBJ whole genome shotgun (WGS) entry which is preliminary data.</text>
</comment>
<comment type="similarity">
    <text evidence="1">Belongs to the TRAFAC class TrmE-Era-EngA-EngB-Septin-like GTPase superfamily. AIG1/Toc34/Toc159-like paraseptin GTPase family. IAN subfamily.</text>
</comment>
<dbReference type="Pfam" id="PF04548">
    <property type="entry name" value="AIG1"/>
    <property type="match status" value="1"/>
</dbReference>
<dbReference type="InterPro" id="IPR006703">
    <property type="entry name" value="G_AIG1"/>
</dbReference>
<protein>
    <recommendedName>
        <fullName evidence="5">AIG1-type G domain-containing protein</fullName>
    </recommendedName>
</protein>
<keyword evidence="3" id="KW-0342">GTP-binding</keyword>